<gene>
    <name evidence="2" type="ORF">EDC25_1098</name>
</gene>
<organism evidence="2 3">
    <name type="scientific">Pseudofulvimonas gallinarii</name>
    <dbReference type="NCBI Taxonomy" id="634155"/>
    <lineage>
        <taxon>Bacteria</taxon>
        <taxon>Pseudomonadati</taxon>
        <taxon>Pseudomonadota</taxon>
        <taxon>Gammaproteobacteria</taxon>
        <taxon>Lysobacterales</taxon>
        <taxon>Rhodanobacteraceae</taxon>
        <taxon>Pseudofulvimonas</taxon>
    </lineage>
</organism>
<dbReference type="Pfam" id="PF03259">
    <property type="entry name" value="Robl_LC7"/>
    <property type="match status" value="1"/>
</dbReference>
<reference evidence="2 3" key="1">
    <citation type="submission" date="2019-03" db="EMBL/GenBank/DDBJ databases">
        <title>Genomic Encyclopedia of Type Strains, Phase IV (KMG-IV): sequencing the most valuable type-strain genomes for metagenomic binning, comparative biology and taxonomic classification.</title>
        <authorList>
            <person name="Goeker M."/>
        </authorList>
    </citation>
    <scope>NUCLEOTIDE SEQUENCE [LARGE SCALE GENOMIC DNA]</scope>
    <source>
        <strain evidence="2 3">DSM 21944</strain>
    </source>
</reference>
<dbReference type="OrthoDB" id="6057606at2"/>
<name>A0A4V3UUB7_9GAMM</name>
<dbReference type="SMART" id="SM00960">
    <property type="entry name" value="Robl_LC7"/>
    <property type="match status" value="1"/>
</dbReference>
<dbReference type="Gene3D" id="3.30.450.30">
    <property type="entry name" value="Dynein light chain 2a, cytoplasmic"/>
    <property type="match status" value="1"/>
</dbReference>
<evidence type="ECO:0000313" key="3">
    <source>
        <dbReference type="Proteomes" id="UP000294599"/>
    </source>
</evidence>
<proteinExistence type="predicted"/>
<dbReference type="Proteomes" id="UP000294599">
    <property type="component" value="Unassembled WGS sequence"/>
</dbReference>
<accession>A0A4V3UUB7</accession>
<dbReference type="EMBL" id="SMAF01000009">
    <property type="protein sequence ID" value="TCS98156.1"/>
    <property type="molecule type" value="Genomic_DNA"/>
</dbReference>
<sequence>MNRWPDPDHALQALARIVSGCEGVQIAMLASRDGRPFVWRSAVAGDSGKLAAMTSSLTALGRTVLRELNAGELDHLLVEGQDGKLVLVGVPGLDGLLVLAVLAERRARLGLVLGHARMCVRALAPGA</sequence>
<dbReference type="SUPFAM" id="SSF103196">
    <property type="entry name" value="Roadblock/LC7 domain"/>
    <property type="match status" value="1"/>
</dbReference>
<dbReference type="InterPro" id="IPR004942">
    <property type="entry name" value="Roadblock/LAMTOR2_dom"/>
</dbReference>
<protein>
    <submittedName>
        <fullName evidence="2">Putative regulator of Ras-like GTPase activity (Roadblock/LC7/MglB family)</fullName>
    </submittedName>
</protein>
<feature type="domain" description="Roadblock/LAMTOR2" evidence="1">
    <location>
        <begin position="11"/>
        <end position="101"/>
    </location>
</feature>
<dbReference type="AlphaFoldDB" id="A0A4V3UUB7"/>
<evidence type="ECO:0000259" key="1">
    <source>
        <dbReference type="SMART" id="SM00960"/>
    </source>
</evidence>
<keyword evidence="3" id="KW-1185">Reference proteome</keyword>
<dbReference type="RefSeq" id="WP_123522300.1">
    <property type="nucleotide sequence ID" value="NZ_JBHLWF010000086.1"/>
</dbReference>
<evidence type="ECO:0000313" key="2">
    <source>
        <dbReference type="EMBL" id="TCS98156.1"/>
    </source>
</evidence>
<comment type="caution">
    <text evidence="2">The sequence shown here is derived from an EMBL/GenBank/DDBJ whole genome shotgun (WGS) entry which is preliminary data.</text>
</comment>